<name>A0A3B5YVG4_WHEAT</name>
<dbReference type="PANTHER" id="PTHR33790">
    <property type="entry name" value="OS05G0344200 PROTEIN"/>
    <property type="match status" value="1"/>
</dbReference>
<dbReference type="EnsemblPlants" id="TraesCS1B02G136700.1">
    <property type="protein sequence ID" value="TraesCS1B02G136700.1"/>
    <property type="gene ID" value="TraesCS1B02G136700"/>
</dbReference>
<proteinExistence type="predicted"/>
<keyword evidence="3" id="KW-1185">Reference proteome</keyword>
<dbReference type="Gramene" id="TraesCS1B03G0370300.1">
    <property type="protein sequence ID" value="TraesCS1B03G0370300.1.CDS"/>
    <property type="gene ID" value="TraesCS1B03G0370300"/>
</dbReference>
<dbReference type="Gramene" id="TraesCS1B02G136700.1">
    <property type="protein sequence ID" value="TraesCS1B02G136700.1"/>
    <property type="gene ID" value="TraesCS1B02G136700"/>
</dbReference>
<dbReference type="PANTHER" id="PTHR33790:SF2">
    <property type="entry name" value="17.7 KDA LOW TEMPERATURE INDUCED PROTEIN"/>
    <property type="match status" value="1"/>
</dbReference>
<dbReference type="Proteomes" id="UP000019116">
    <property type="component" value="Chromosome 1B"/>
</dbReference>
<accession>A0A3B5YVG4</accession>
<sequence>MSAMVASSLNPEAPLFIPAALQQVEDFSPQWWDLVKSSAWFRDHWYHQHQQLDDMADSLIAFEAEDAIAVEASQPQPQPPAALKIGFEEEEEEAAAVEAQKKRKRKQQQKKKRKMKQQHR</sequence>
<evidence type="ECO:0000256" key="1">
    <source>
        <dbReference type="SAM" id="MobiDB-lite"/>
    </source>
</evidence>
<evidence type="ECO:0008006" key="4">
    <source>
        <dbReference type="Google" id="ProtNLM"/>
    </source>
</evidence>
<feature type="region of interest" description="Disordered" evidence="1">
    <location>
        <begin position="70"/>
        <end position="120"/>
    </location>
</feature>
<reference evidence="2" key="2">
    <citation type="submission" date="2018-10" db="UniProtKB">
        <authorList>
            <consortium name="EnsemblPlants"/>
        </authorList>
    </citation>
    <scope>IDENTIFICATION</scope>
</reference>
<dbReference type="AlphaFoldDB" id="A0A3B5YVG4"/>
<feature type="compositionally biased region" description="Basic residues" evidence="1">
    <location>
        <begin position="101"/>
        <end position="120"/>
    </location>
</feature>
<gene>
    <name evidence="2" type="primary">LOC123114662</name>
</gene>
<evidence type="ECO:0000313" key="3">
    <source>
        <dbReference type="Proteomes" id="UP000019116"/>
    </source>
</evidence>
<organism evidence="2">
    <name type="scientific">Triticum aestivum</name>
    <name type="common">Wheat</name>
    <dbReference type="NCBI Taxonomy" id="4565"/>
    <lineage>
        <taxon>Eukaryota</taxon>
        <taxon>Viridiplantae</taxon>
        <taxon>Streptophyta</taxon>
        <taxon>Embryophyta</taxon>
        <taxon>Tracheophyta</taxon>
        <taxon>Spermatophyta</taxon>
        <taxon>Magnoliopsida</taxon>
        <taxon>Liliopsida</taxon>
        <taxon>Poales</taxon>
        <taxon>Poaceae</taxon>
        <taxon>BOP clade</taxon>
        <taxon>Pooideae</taxon>
        <taxon>Triticodae</taxon>
        <taxon>Triticeae</taxon>
        <taxon>Triticinae</taxon>
        <taxon>Triticum</taxon>
    </lineage>
</organism>
<dbReference type="InterPro" id="IPR040414">
    <property type="entry name" value="CID1/CID2"/>
</dbReference>
<evidence type="ECO:0000313" key="2">
    <source>
        <dbReference type="EnsemblPlants" id="TraesCS1B02G136700.1"/>
    </source>
</evidence>
<protein>
    <recommendedName>
        <fullName evidence="4">Ataxin-2 C-terminal domain-containing protein</fullName>
    </recommendedName>
</protein>
<reference evidence="2" key="1">
    <citation type="submission" date="2018-08" db="EMBL/GenBank/DDBJ databases">
        <authorList>
            <person name="Rossello M."/>
        </authorList>
    </citation>
    <scope>NUCLEOTIDE SEQUENCE [LARGE SCALE GENOMIC DNA]</scope>
    <source>
        <strain evidence="2">cv. Chinese Spring</strain>
    </source>
</reference>
<dbReference type="OrthoDB" id="628205at2759"/>